<dbReference type="GO" id="GO:0008080">
    <property type="term" value="F:N-acetyltransferase activity"/>
    <property type="evidence" value="ECO:0007669"/>
    <property type="project" value="InterPro"/>
</dbReference>
<evidence type="ECO:0000313" key="3">
    <source>
        <dbReference type="EMBL" id="RXE60018.1"/>
    </source>
</evidence>
<dbReference type="Pfam" id="PF00583">
    <property type="entry name" value="Acetyltransf_1"/>
    <property type="match status" value="1"/>
</dbReference>
<dbReference type="InterPro" id="IPR050769">
    <property type="entry name" value="NAT_camello-type"/>
</dbReference>
<dbReference type="PANTHER" id="PTHR13947">
    <property type="entry name" value="GNAT FAMILY N-ACETYLTRANSFERASE"/>
    <property type="match status" value="1"/>
</dbReference>
<dbReference type="AlphaFoldDB" id="A0A4Q0I6T7"/>
<evidence type="ECO:0000256" key="1">
    <source>
        <dbReference type="ARBA" id="ARBA00022679"/>
    </source>
</evidence>
<keyword evidence="4" id="KW-1185">Reference proteome</keyword>
<name>A0A4Q0I6T7_9FIRM</name>
<feature type="domain" description="N-acetyltransferase" evidence="2">
    <location>
        <begin position="3"/>
        <end position="153"/>
    </location>
</feature>
<dbReference type="RefSeq" id="WP_069193317.1">
    <property type="nucleotide sequence ID" value="NZ_RLII01000003.1"/>
</dbReference>
<organism evidence="3 4">
    <name type="scientific">Acetivibrio mesophilus</name>
    <dbReference type="NCBI Taxonomy" id="2487273"/>
    <lineage>
        <taxon>Bacteria</taxon>
        <taxon>Bacillati</taxon>
        <taxon>Bacillota</taxon>
        <taxon>Clostridia</taxon>
        <taxon>Eubacteriales</taxon>
        <taxon>Oscillospiraceae</taxon>
        <taxon>Acetivibrio</taxon>
    </lineage>
</organism>
<proteinExistence type="predicted"/>
<evidence type="ECO:0000313" key="4">
    <source>
        <dbReference type="Proteomes" id="UP000289166"/>
    </source>
</evidence>
<dbReference type="PANTHER" id="PTHR13947:SF37">
    <property type="entry name" value="LD18367P"/>
    <property type="match status" value="1"/>
</dbReference>
<dbReference type="InterPro" id="IPR000182">
    <property type="entry name" value="GNAT_dom"/>
</dbReference>
<sequence length="156" mass="17938">MEGFINKATKEDLIDILNLQKKAFERVAIAENNFNISPMTQTLESITEEYEKRLFLKYTLDGKIIGTVRAHLDNDNVCHIGRLIVQPEFQNKGIGKALIKEIENIFSKCERYEIFTGLNSKNTRALYTKLGYVETSIKNIDGVEMVFMKKDNKGRI</sequence>
<dbReference type="EMBL" id="RLII01000003">
    <property type="protein sequence ID" value="RXE60018.1"/>
    <property type="molecule type" value="Genomic_DNA"/>
</dbReference>
<gene>
    <name evidence="3" type="ORF">EFD62_04490</name>
</gene>
<dbReference type="Proteomes" id="UP000289166">
    <property type="component" value="Unassembled WGS sequence"/>
</dbReference>
<reference evidence="4" key="1">
    <citation type="submission" date="2018-11" db="EMBL/GenBank/DDBJ databases">
        <title>Genome sequencing of a novel mesophilic and cellulolytic organism within the genus Hungateiclostridium.</title>
        <authorList>
            <person name="Rettenmaier R."/>
            <person name="Liebl W."/>
            <person name="Zverlov V."/>
        </authorList>
    </citation>
    <scope>NUCLEOTIDE SEQUENCE [LARGE SCALE GENOMIC DNA]</scope>
    <source>
        <strain evidence="4">N2K1</strain>
    </source>
</reference>
<comment type="caution">
    <text evidence="3">The sequence shown here is derived from an EMBL/GenBank/DDBJ whole genome shotgun (WGS) entry which is preliminary data.</text>
</comment>
<keyword evidence="1 3" id="KW-0808">Transferase</keyword>
<dbReference type="OrthoDB" id="9796381at2"/>
<accession>A0A4Q0I6T7</accession>
<protein>
    <submittedName>
        <fullName evidence="3">GNAT family N-acetyltransferase</fullName>
    </submittedName>
</protein>
<dbReference type="Gene3D" id="3.40.630.30">
    <property type="match status" value="1"/>
</dbReference>
<dbReference type="SUPFAM" id="SSF55729">
    <property type="entry name" value="Acyl-CoA N-acyltransferases (Nat)"/>
    <property type="match status" value="1"/>
</dbReference>
<dbReference type="InterPro" id="IPR016181">
    <property type="entry name" value="Acyl_CoA_acyltransferase"/>
</dbReference>
<evidence type="ECO:0000259" key="2">
    <source>
        <dbReference type="PROSITE" id="PS51186"/>
    </source>
</evidence>
<dbReference type="CDD" id="cd04301">
    <property type="entry name" value="NAT_SF"/>
    <property type="match status" value="1"/>
</dbReference>
<dbReference type="PROSITE" id="PS51186">
    <property type="entry name" value="GNAT"/>
    <property type="match status" value="1"/>
</dbReference>